<evidence type="ECO:0000313" key="1">
    <source>
        <dbReference type="EMBL" id="KNZ58271.1"/>
    </source>
</evidence>
<dbReference type="OrthoDB" id="167576at2759"/>
<proteinExistence type="predicted"/>
<accession>A0A0L6VBW3</accession>
<dbReference type="InterPro" id="IPR036213">
    <property type="entry name" value="Calpain_III_sf"/>
</dbReference>
<dbReference type="STRING" id="27349.A0A0L6VBW3"/>
<dbReference type="VEuPathDB" id="FungiDB:VP01_1961g4"/>
<protein>
    <submittedName>
        <fullName evidence="1">Uncharacterized protein</fullName>
    </submittedName>
</protein>
<dbReference type="Proteomes" id="UP000037035">
    <property type="component" value="Unassembled WGS sequence"/>
</dbReference>
<dbReference type="EMBL" id="LAVV01006794">
    <property type="protein sequence ID" value="KNZ58271.1"/>
    <property type="molecule type" value="Genomic_DNA"/>
</dbReference>
<dbReference type="Gene3D" id="2.60.120.380">
    <property type="match status" value="1"/>
</dbReference>
<keyword evidence="2" id="KW-1185">Reference proteome</keyword>
<name>A0A0L6VBW3_9BASI</name>
<evidence type="ECO:0000313" key="2">
    <source>
        <dbReference type="Proteomes" id="UP000037035"/>
    </source>
</evidence>
<organism evidence="1 2">
    <name type="scientific">Puccinia sorghi</name>
    <dbReference type="NCBI Taxonomy" id="27349"/>
    <lineage>
        <taxon>Eukaryota</taxon>
        <taxon>Fungi</taxon>
        <taxon>Dikarya</taxon>
        <taxon>Basidiomycota</taxon>
        <taxon>Pucciniomycotina</taxon>
        <taxon>Pucciniomycetes</taxon>
        <taxon>Pucciniales</taxon>
        <taxon>Pucciniaceae</taxon>
        <taxon>Puccinia</taxon>
    </lineage>
</organism>
<dbReference type="AlphaFoldDB" id="A0A0L6VBW3"/>
<sequence length="211" mass="23281">MLEESGKPNPSMIDQLSKTLGAFDLSPPKELLRSLGAMREGKAGCQKKSRVDEVRERQNNQDSPLWLCIAGICCRMHGTPISKSIGLTLRVLSPVAMSLTDSSPVPLPFSKEVEGQWSPKTSGGNHALASYSNNPMWRITIEEGTQGATRDESARVRFRACLTTIDPNGGLDTSKPVNIFSNATWHHPILSIDTHRFWVPLLLLMFGHKQC</sequence>
<comment type="caution">
    <text evidence="1">The sequence shown here is derived from an EMBL/GenBank/DDBJ whole genome shotgun (WGS) entry which is preliminary data.</text>
</comment>
<gene>
    <name evidence="1" type="ORF">VP01_1961g4</name>
</gene>
<reference evidence="1 2" key="1">
    <citation type="submission" date="2015-08" db="EMBL/GenBank/DDBJ databases">
        <title>Next Generation Sequencing and Analysis of the Genome of Puccinia sorghi L Schw, the Causal Agent of Maize Common Rust.</title>
        <authorList>
            <person name="Rochi L."/>
            <person name="Burguener G."/>
            <person name="Darino M."/>
            <person name="Turjanski A."/>
            <person name="Kreff E."/>
            <person name="Dieguez M.J."/>
            <person name="Sacco F."/>
        </authorList>
    </citation>
    <scope>NUCLEOTIDE SEQUENCE [LARGE SCALE GENOMIC DNA]</scope>
    <source>
        <strain evidence="1 2">RO10H11247</strain>
    </source>
</reference>
<dbReference type="SUPFAM" id="SSF49758">
    <property type="entry name" value="Calpain large subunit, middle domain (domain III)"/>
    <property type="match status" value="1"/>
</dbReference>